<organism evidence="1 2">
    <name type="scientific">Cytospora leucostoma</name>
    <dbReference type="NCBI Taxonomy" id="1230097"/>
    <lineage>
        <taxon>Eukaryota</taxon>
        <taxon>Fungi</taxon>
        <taxon>Dikarya</taxon>
        <taxon>Ascomycota</taxon>
        <taxon>Pezizomycotina</taxon>
        <taxon>Sordariomycetes</taxon>
        <taxon>Sordariomycetidae</taxon>
        <taxon>Diaporthales</taxon>
        <taxon>Cytosporaceae</taxon>
        <taxon>Cytospora</taxon>
    </lineage>
</organism>
<dbReference type="PANTHER" id="PTHR40129:SF2">
    <property type="entry name" value="KETOPANTOATE REDUCTASE N-TERMINAL DOMAIN-CONTAINING PROTEIN"/>
    <property type="match status" value="1"/>
</dbReference>
<sequence length="310" mass="34004">MVLKVYGVAPSIDMQELDILVLGGGWTATFLIPHLREQNLSFAATTTDGRQVADSPTLKWRFDPGAPAKDQIDAFSTLPRARHVLISFPLKGRGQSELVVRTYSATHGDKEGAVSSRFIQLGSTGIWQSDPSQQPWLDRHSPYTEDDARAVAEDELLGLGGCVLDLAGLWGGARDPRNWINRVATTKEAVRGKGSLHMIHGVDVARVIVAVVKGEWEKVGHGQRWMVTDGFVYDWWSLFAGWADIGQKGDGVGGITGAEPISQAKWVYEIMGEEGVRALPRSMEALRRCYDSRELWQTLGIQPLKGGLGL</sequence>
<gene>
    <name evidence="1" type="ORF">VPNG_10308</name>
</gene>
<dbReference type="PANTHER" id="PTHR40129">
    <property type="entry name" value="KETOPANTOATE REDUCTASE N-TERMINAL DOMAIN-CONTAINING PROTEIN"/>
    <property type="match status" value="1"/>
</dbReference>
<dbReference type="InterPro" id="IPR036291">
    <property type="entry name" value="NAD(P)-bd_dom_sf"/>
</dbReference>
<dbReference type="OrthoDB" id="674948at2759"/>
<proteinExistence type="predicted"/>
<dbReference type="SUPFAM" id="SSF51735">
    <property type="entry name" value="NAD(P)-binding Rossmann-fold domains"/>
    <property type="match status" value="1"/>
</dbReference>
<dbReference type="STRING" id="1230097.A0A423VCM3"/>
<dbReference type="AlphaFoldDB" id="A0A423VCM3"/>
<comment type="caution">
    <text evidence="1">The sequence shown here is derived from an EMBL/GenBank/DDBJ whole genome shotgun (WGS) entry which is preliminary data.</text>
</comment>
<accession>A0A423VCM3</accession>
<dbReference type="Proteomes" id="UP000285146">
    <property type="component" value="Unassembled WGS sequence"/>
</dbReference>
<evidence type="ECO:0000313" key="2">
    <source>
        <dbReference type="Proteomes" id="UP000285146"/>
    </source>
</evidence>
<protein>
    <recommendedName>
        <fullName evidence="3">NAD-dependent epimerase/dehydratase domain-containing protein</fullName>
    </recommendedName>
</protein>
<reference evidence="1 2" key="1">
    <citation type="submission" date="2015-09" db="EMBL/GenBank/DDBJ databases">
        <title>Host preference determinants of Valsa canker pathogens revealed by comparative genomics.</title>
        <authorList>
            <person name="Yin Z."/>
            <person name="Huang L."/>
        </authorList>
    </citation>
    <scope>NUCLEOTIDE SEQUENCE [LARGE SCALE GENOMIC DNA]</scope>
    <source>
        <strain evidence="1 2">SXYLt</strain>
    </source>
</reference>
<name>A0A423VCM3_9PEZI</name>
<dbReference type="Gene3D" id="3.40.50.720">
    <property type="entry name" value="NAD(P)-binding Rossmann-like Domain"/>
    <property type="match status" value="1"/>
</dbReference>
<dbReference type="EMBL" id="LKEB01000115">
    <property type="protein sequence ID" value="ROV88671.1"/>
    <property type="molecule type" value="Genomic_DNA"/>
</dbReference>
<evidence type="ECO:0008006" key="3">
    <source>
        <dbReference type="Google" id="ProtNLM"/>
    </source>
</evidence>
<keyword evidence="2" id="KW-1185">Reference proteome</keyword>
<dbReference type="InParanoid" id="A0A423VCM3"/>
<evidence type="ECO:0000313" key="1">
    <source>
        <dbReference type="EMBL" id="ROV88671.1"/>
    </source>
</evidence>